<comment type="caution">
    <text evidence="1">The sequence shown here is derived from an EMBL/GenBank/DDBJ whole genome shotgun (WGS) entry which is preliminary data.</text>
</comment>
<evidence type="ECO:0000313" key="2">
    <source>
        <dbReference type="Proteomes" id="UP000822688"/>
    </source>
</evidence>
<sequence>MGKCRDILRKSMSKQKIFLAIDNVWDDSKSIEDAKMYLQTNYHEGSVVLVTSRSLKTLTYLGIKESHCFEMPGLEFQDAKDLFIQHAAYGIKFSKFDDICAINKCVALCYFKKGDDKGGHYLPLALKALGMQLGCLGRNPLEWVKALPKAKDFNYLQEEQNPVFSILRSSFDRLRPMDQSLFMDLIIYYPTRQDLMKWLSLIIYNPKRQDLMEWLGLLYNQDLREIESRVQRLKERGLVETHDLYREFAKLETQGKVDQSVNFEKRRWVYYEDTNPTELEMTPSHRCWQNLTRIAIVESTSTKDGPSLQGIEWVYFLMLCY</sequence>
<evidence type="ECO:0008006" key="3">
    <source>
        <dbReference type="Google" id="ProtNLM"/>
    </source>
</evidence>
<dbReference type="InterPro" id="IPR027417">
    <property type="entry name" value="P-loop_NTPase"/>
</dbReference>
<proteinExistence type="predicted"/>
<dbReference type="Proteomes" id="UP000822688">
    <property type="component" value="Chromosome 3"/>
</dbReference>
<evidence type="ECO:0000313" key="1">
    <source>
        <dbReference type="EMBL" id="KAG0584041.1"/>
    </source>
</evidence>
<name>A0A8T0IMF9_CERPU</name>
<dbReference type="EMBL" id="CM026423">
    <property type="protein sequence ID" value="KAG0584041.1"/>
    <property type="molecule type" value="Genomic_DNA"/>
</dbReference>
<dbReference type="SUPFAM" id="SSF52540">
    <property type="entry name" value="P-loop containing nucleoside triphosphate hydrolases"/>
    <property type="match status" value="1"/>
</dbReference>
<accession>A0A8T0IMF9</accession>
<dbReference type="InterPro" id="IPR044974">
    <property type="entry name" value="Disease_R_plants"/>
</dbReference>
<organism evidence="1 2">
    <name type="scientific">Ceratodon purpureus</name>
    <name type="common">Fire moss</name>
    <name type="synonym">Dicranum purpureum</name>
    <dbReference type="NCBI Taxonomy" id="3225"/>
    <lineage>
        <taxon>Eukaryota</taxon>
        <taxon>Viridiplantae</taxon>
        <taxon>Streptophyta</taxon>
        <taxon>Embryophyta</taxon>
        <taxon>Bryophyta</taxon>
        <taxon>Bryophytina</taxon>
        <taxon>Bryopsida</taxon>
        <taxon>Dicranidae</taxon>
        <taxon>Pseudoditrichales</taxon>
        <taxon>Ditrichaceae</taxon>
        <taxon>Ceratodon</taxon>
    </lineage>
</organism>
<dbReference type="PANTHER" id="PTHR23155:SF1205">
    <property type="entry name" value="DISEASE RESISTANCE PROTEIN RPM1"/>
    <property type="match status" value="1"/>
</dbReference>
<reference evidence="1" key="1">
    <citation type="submission" date="2020-06" db="EMBL/GenBank/DDBJ databases">
        <title>WGS assembly of Ceratodon purpureus strain R40.</title>
        <authorList>
            <person name="Carey S.B."/>
            <person name="Jenkins J."/>
            <person name="Shu S."/>
            <person name="Lovell J.T."/>
            <person name="Sreedasyam A."/>
            <person name="Maumus F."/>
            <person name="Tiley G.P."/>
            <person name="Fernandez-Pozo N."/>
            <person name="Barry K."/>
            <person name="Chen C."/>
            <person name="Wang M."/>
            <person name="Lipzen A."/>
            <person name="Daum C."/>
            <person name="Saski C.A."/>
            <person name="Payton A.C."/>
            <person name="Mcbreen J.C."/>
            <person name="Conrad R.E."/>
            <person name="Kollar L.M."/>
            <person name="Olsson S."/>
            <person name="Huttunen S."/>
            <person name="Landis J.B."/>
            <person name="Wickett N.J."/>
            <person name="Johnson M.G."/>
            <person name="Rensing S.A."/>
            <person name="Grimwood J."/>
            <person name="Schmutz J."/>
            <person name="Mcdaniel S.F."/>
        </authorList>
    </citation>
    <scope>NUCLEOTIDE SEQUENCE</scope>
    <source>
        <strain evidence="1">R40</strain>
    </source>
</reference>
<dbReference type="PANTHER" id="PTHR23155">
    <property type="entry name" value="DISEASE RESISTANCE PROTEIN RP"/>
    <property type="match status" value="1"/>
</dbReference>
<gene>
    <name evidence="1" type="ORF">KC19_3G180800</name>
</gene>
<protein>
    <recommendedName>
        <fullName evidence="3">NB-ARC domain-containing protein</fullName>
    </recommendedName>
</protein>
<dbReference type="GO" id="GO:0098542">
    <property type="term" value="P:defense response to other organism"/>
    <property type="evidence" value="ECO:0007669"/>
    <property type="project" value="TreeGrafter"/>
</dbReference>
<dbReference type="AlphaFoldDB" id="A0A8T0IMF9"/>
<keyword evidence="2" id="KW-1185">Reference proteome</keyword>